<dbReference type="AlphaFoldDB" id="A3CMR9"/>
<proteinExistence type="predicted"/>
<accession>A3CMR9</accession>
<dbReference type="EMBL" id="CP000387">
    <property type="protein sequence ID" value="ABN44474.1"/>
    <property type="molecule type" value="Genomic_DNA"/>
</dbReference>
<keyword evidence="3" id="KW-1185">Reference proteome</keyword>
<dbReference type="HOGENOM" id="CLU_1365590_0_0_9"/>
<reference evidence="2 3" key="1">
    <citation type="journal article" date="2007" name="J. Bacteriol.">
        <title>Genome of the opportunistic pathogen Streptococcus sanguinis.</title>
        <authorList>
            <person name="Xu P."/>
            <person name="Alves J.M."/>
            <person name="Kitten T."/>
            <person name="Brown A."/>
            <person name="Chen Z."/>
            <person name="Ozaki L.S."/>
            <person name="Manque P."/>
            <person name="Ge X."/>
            <person name="Serrano M.G."/>
            <person name="Puiu D."/>
            <person name="Hendricks S."/>
            <person name="Wang Y."/>
            <person name="Chaplin M.D."/>
            <person name="Akan D."/>
            <person name="Paik S."/>
            <person name="Peterson D.L."/>
            <person name="Macrina F.L."/>
            <person name="Buck G.A."/>
        </authorList>
    </citation>
    <scope>NUCLEOTIDE SEQUENCE [LARGE SCALE GENOMIC DNA]</scope>
    <source>
        <strain evidence="2 3">SK36</strain>
    </source>
</reference>
<gene>
    <name evidence="2" type="ordered locus">SSA_1060</name>
</gene>
<dbReference type="OrthoDB" id="2237079at2"/>
<dbReference type="Proteomes" id="UP000002148">
    <property type="component" value="Chromosome"/>
</dbReference>
<keyword evidence="1" id="KW-1133">Transmembrane helix</keyword>
<dbReference type="eggNOG" id="ENOG5030411">
    <property type="taxonomic scope" value="Bacteria"/>
</dbReference>
<sequence length="200" mass="22972">MEFEMGYWDYFSRGLLQSFSWKDGYDNALLRDVPGESYLLGVFSHSLLAVLITFLVFYGLNIAKLKAGSWKALISKEYQKNPVKSVLVLGFGLPITILVLVFHEVHRPIEALHVYEYFKEQNVHADIVRLIDIDIHTTTGRYGRKIFSNLIFIVETREGTRKVNISDATQYEAEFLKENLETPTNISVHVNSKGEIVFVH</sequence>
<evidence type="ECO:0000313" key="2">
    <source>
        <dbReference type="EMBL" id="ABN44474.1"/>
    </source>
</evidence>
<evidence type="ECO:0000313" key="3">
    <source>
        <dbReference type="Proteomes" id="UP000002148"/>
    </source>
</evidence>
<evidence type="ECO:0000256" key="1">
    <source>
        <dbReference type="SAM" id="Phobius"/>
    </source>
</evidence>
<dbReference type="STRING" id="388919.SSA_1060"/>
<protein>
    <submittedName>
        <fullName evidence="2">Uncharacterized protein</fullName>
    </submittedName>
</protein>
<dbReference type="KEGG" id="ssa:SSA_1060"/>
<dbReference type="PATRIC" id="fig|388919.9.peg.1006"/>
<feature type="transmembrane region" description="Helical" evidence="1">
    <location>
        <begin position="81"/>
        <end position="102"/>
    </location>
</feature>
<name>A3CMR9_STRSV</name>
<keyword evidence="1" id="KW-0472">Membrane</keyword>
<keyword evidence="1" id="KW-0812">Transmembrane</keyword>
<feature type="transmembrane region" description="Helical" evidence="1">
    <location>
        <begin position="38"/>
        <end position="60"/>
    </location>
</feature>
<organism evidence="2 3">
    <name type="scientific">Streptococcus sanguinis (strain SK36)</name>
    <dbReference type="NCBI Taxonomy" id="388919"/>
    <lineage>
        <taxon>Bacteria</taxon>
        <taxon>Bacillati</taxon>
        <taxon>Bacillota</taxon>
        <taxon>Bacilli</taxon>
        <taxon>Lactobacillales</taxon>
        <taxon>Streptococcaceae</taxon>
        <taxon>Streptococcus</taxon>
    </lineage>
</organism>